<dbReference type="SMART" id="SM00506">
    <property type="entry name" value="A1pp"/>
    <property type="match status" value="1"/>
</dbReference>
<dbReference type="NCBIfam" id="NF001664">
    <property type="entry name" value="PRK00431.1-6"/>
    <property type="match status" value="1"/>
</dbReference>
<dbReference type="Pfam" id="PF01661">
    <property type="entry name" value="Macro"/>
    <property type="match status" value="1"/>
</dbReference>
<dbReference type="PANTHER" id="PTHR11106">
    <property type="entry name" value="GANGLIOSIDE INDUCED DIFFERENTIATION ASSOCIATED PROTEIN 2-RELATED"/>
    <property type="match status" value="1"/>
</dbReference>
<accession>A0A1Y1RWL1</accession>
<evidence type="ECO:0000259" key="1">
    <source>
        <dbReference type="PROSITE" id="PS51154"/>
    </source>
</evidence>
<reference evidence="2 3" key="1">
    <citation type="submission" date="2017-03" db="EMBL/GenBank/DDBJ databases">
        <title>Draft Genome sequence of Marispirochaeta sp. strain JC444.</title>
        <authorList>
            <person name="Shivani Y."/>
            <person name="Subhash Y."/>
            <person name="Sasikala C."/>
            <person name="Ramana C."/>
        </authorList>
    </citation>
    <scope>NUCLEOTIDE SEQUENCE [LARGE SCALE GENOMIC DNA]</scope>
    <source>
        <strain evidence="2 3">JC444</strain>
    </source>
</reference>
<dbReference type="CDD" id="cd02908">
    <property type="entry name" value="Macro_OAADPr_deacetylase"/>
    <property type="match status" value="1"/>
</dbReference>
<evidence type="ECO:0000313" key="3">
    <source>
        <dbReference type="Proteomes" id="UP000192343"/>
    </source>
</evidence>
<evidence type="ECO:0000313" key="2">
    <source>
        <dbReference type="EMBL" id="ORC33881.1"/>
    </source>
</evidence>
<dbReference type="SUPFAM" id="SSF52949">
    <property type="entry name" value="Macro domain-like"/>
    <property type="match status" value="1"/>
</dbReference>
<dbReference type="Proteomes" id="UP000192343">
    <property type="component" value="Unassembled WGS sequence"/>
</dbReference>
<keyword evidence="3" id="KW-1185">Reference proteome</keyword>
<dbReference type="InterPro" id="IPR002589">
    <property type="entry name" value="Macro_dom"/>
</dbReference>
<name>A0A1Y1RWL1_9SPIO</name>
<comment type="caution">
    <text evidence="2">The sequence shown here is derived from an EMBL/GenBank/DDBJ whole genome shotgun (WGS) entry which is preliminary data.</text>
</comment>
<dbReference type="EMBL" id="MWQY01000017">
    <property type="protein sequence ID" value="ORC33881.1"/>
    <property type="molecule type" value="Genomic_DNA"/>
</dbReference>
<dbReference type="RefSeq" id="WP_083051903.1">
    <property type="nucleotide sequence ID" value="NZ_MWQY01000017.1"/>
</dbReference>
<dbReference type="InterPro" id="IPR043472">
    <property type="entry name" value="Macro_dom-like"/>
</dbReference>
<dbReference type="STRING" id="1963862.B4O97_14550"/>
<protein>
    <submittedName>
        <fullName evidence="2">O-acetyl-ADP-ribose deacetylase</fullName>
    </submittedName>
</protein>
<proteinExistence type="predicted"/>
<dbReference type="PANTHER" id="PTHR11106:SF27">
    <property type="entry name" value="MACRO DOMAIN-CONTAINING PROTEIN"/>
    <property type="match status" value="1"/>
</dbReference>
<organism evidence="2 3">
    <name type="scientific">Marispirochaeta aestuarii</name>
    <dbReference type="NCBI Taxonomy" id="1963862"/>
    <lineage>
        <taxon>Bacteria</taxon>
        <taxon>Pseudomonadati</taxon>
        <taxon>Spirochaetota</taxon>
        <taxon>Spirochaetia</taxon>
        <taxon>Spirochaetales</taxon>
        <taxon>Spirochaetaceae</taxon>
        <taxon>Marispirochaeta</taxon>
    </lineage>
</organism>
<gene>
    <name evidence="2" type="ORF">B4O97_14550</name>
</gene>
<dbReference type="OrthoDB" id="6194521at2"/>
<sequence>METTEERIEIIQGDITTLQVDAIVNAANSSLMGGGGVDGAIHRAGGAAILAACREIRQKEYPHGMPVGKAVLSTAGNLPSKYVIHTVGPRWGGDDEVARKQLAEAYLNSLNIAREKRCRSVAFPAISTGVYGFPKEQAAPIAYTTVADFLRENDLPKKVIFVFFSAADLETFRSCAGIIGE</sequence>
<feature type="domain" description="Macro" evidence="1">
    <location>
        <begin position="1"/>
        <end position="180"/>
    </location>
</feature>
<dbReference type="PROSITE" id="PS51154">
    <property type="entry name" value="MACRO"/>
    <property type="match status" value="1"/>
</dbReference>
<dbReference type="Gene3D" id="3.40.220.10">
    <property type="entry name" value="Leucine Aminopeptidase, subunit E, domain 1"/>
    <property type="match status" value="1"/>
</dbReference>
<dbReference type="AlphaFoldDB" id="A0A1Y1RWL1"/>